<keyword evidence="1" id="KW-0732">Signal</keyword>
<feature type="signal peptide" evidence="1">
    <location>
        <begin position="1"/>
        <end position="39"/>
    </location>
</feature>
<organism evidence="2 3">
    <name type="scientific">Undibacterium curvum</name>
    <dbReference type="NCBI Taxonomy" id="2762294"/>
    <lineage>
        <taxon>Bacteria</taxon>
        <taxon>Pseudomonadati</taxon>
        <taxon>Pseudomonadota</taxon>
        <taxon>Betaproteobacteria</taxon>
        <taxon>Burkholderiales</taxon>
        <taxon>Oxalobacteraceae</taxon>
        <taxon>Undibacterium</taxon>
    </lineage>
</organism>
<evidence type="ECO:0000313" key="3">
    <source>
        <dbReference type="Proteomes" id="UP000654304"/>
    </source>
</evidence>
<name>A0ABR7A6S7_9BURK</name>
<proteinExistence type="predicted"/>
<dbReference type="Proteomes" id="UP000654304">
    <property type="component" value="Unassembled WGS sequence"/>
</dbReference>
<reference evidence="2 3" key="1">
    <citation type="submission" date="2020-08" db="EMBL/GenBank/DDBJ databases">
        <title>Novel species isolated from subtropical streams in China.</title>
        <authorList>
            <person name="Lu H."/>
        </authorList>
    </citation>
    <scope>NUCLEOTIDE SEQUENCE [LARGE SCALE GENOMIC DNA]</scope>
    <source>
        <strain evidence="2 3">CY22W</strain>
    </source>
</reference>
<gene>
    <name evidence="2" type="ORF">H8K43_12955</name>
</gene>
<dbReference type="RefSeq" id="WP_186904225.1">
    <property type="nucleotide sequence ID" value="NZ_JACOGD010000006.1"/>
</dbReference>
<keyword evidence="3" id="KW-1185">Reference proteome</keyword>
<sequence length="215" mass="23956">MRQSQQSASWLKRQRLYKTSALAVVIVAMLVATTFPASAAQDGTFSVALSRQDRLQIEQLACGAQYGLALADADGRAFDARSPAQFAEVRCRPHKQLSGQPLYYVAQCARDGQRWQCSPAEMETVVRLAQRDVVIRPGSVDPQKAVDTLRKVAGYGYFQGMSVDKALQSVCNMGMGDRPELIELSCQRWSVTVSYWCPKPSANHPCPRVIYMYER</sequence>
<comment type="caution">
    <text evidence="2">The sequence shown here is derived from an EMBL/GenBank/DDBJ whole genome shotgun (WGS) entry which is preliminary data.</text>
</comment>
<evidence type="ECO:0000313" key="2">
    <source>
        <dbReference type="EMBL" id="MBC3932590.1"/>
    </source>
</evidence>
<feature type="chain" id="PRO_5047405772" evidence="1">
    <location>
        <begin position="40"/>
        <end position="215"/>
    </location>
</feature>
<accession>A0ABR7A6S7</accession>
<evidence type="ECO:0000256" key="1">
    <source>
        <dbReference type="SAM" id="SignalP"/>
    </source>
</evidence>
<protein>
    <submittedName>
        <fullName evidence="2">Uncharacterized protein</fullName>
    </submittedName>
</protein>
<dbReference type="EMBL" id="JACOGD010000006">
    <property type="protein sequence ID" value="MBC3932590.1"/>
    <property type="molecule type" value="Genomic_DNA"/>
</dbReference>